<accession>A0ABQ5I590</accession>
<dbReference type="InterPro" id="IPR003337">
    <property type="entry name" value="Trehalose_PPase"/>
</dbReference>
<dbReference type="PANTHER" id="PTHR43768:SF17">
    <property type="entry name" value="TREHALOSE-PHOSPHATE PHOSPHATASE F-RELATED"/>
    <property type="match status" value="1"/>
</dbReference>
<proteinExistence type="predicted"/>
<name>A0ABQ5I590_9ASTR</name>
<protein>
    <submittedName>
        <fullName evidence="5">Probable trehalose-phosphate phosphatase F</fullName>
    </submittedName>
</protein>
<dbReference type="Gene3D" id="3.40.50.1000">
    <property type="entry name" value="HAD superfamily/HAD-like"/>
    <property type="match status" value="1"/>
</dbReference>
<keyword evidence="6" id="KW-1185">Reference proteome</keyword>
<comment type="cofactor">
    <cofactor evidence="2">
        <name>a divalent metal cation</name>
        <dbReference type="ChEBI" id="CHEBI:60240"/>
    </cofactor>
</comment>
<dbReference type="Pfam" id="PF02358">
    <property type="entry name" value="Trehalose_PPase"/>
    <property type="match status" value="1"/>
</dbReference>
<organism evidence="5 6">
    <name type="scientific">Tanacetum coccineum</name>
    <dbReference type="NCBI Taxonomy" id="301880"/>
    <lineage>
        <taxon>Eukaryota</taxon>
        <taxon>Viridiplantae</taxon>
        <taxon>Streptophyta</taxon>
        <taxon>Embryophyta</taxon>
        <taxon>Tracheophyta</taxon>
        <taxon>Spermatophyta</taxon>
        <taxon>Magnoliopsida</taxon>
        <taxon>eudicotyledons</taxon>
        <taxon>Gunneridae</taxon>
        <taxon>Pentapetalae</taxon>
        <taxon>asterids</taxon>
        <taxon>campanulids</taxon>
        <taxon>Asterales</taxon>
        <taxon>Asteraceae</taxon>
        <taxon>Asteroideae</taxon>
        <taxon>Anthemideae</taxon>
        <taxon>Anthemidinae</taxon>
        <taxon>Tanacetum</taxon>
    </lineage>
</organism>
<comment type="caution">
    <text evidence="5">The sequence shown here is derived from an EMBL/GenBank/DDBJ whole genome shotgun (WGS) entry which is preliminary data.</text>
</comment>
<comment type="function">
    <text evidence="4">Removes the phosphate from trehalose 6-phosphate to produce free trehalose. Trehalose accumulation in plant may improve abiotic stress tolerance.</text>
</comment>
<reference evidence="5" key="1">
    <citation type="journal article" date="2022" name="Int. J. Mol. Sci.">
        <title>Draft Genome of Tanacetum Coccineum: Genomic Comparison of Closely Related Tanacetum-Family Plants.</title>
        <authorList>
            <person name="Yamashiro T."/>
            <person name="Shiraishi A."/>
            <person name="Nakayama K."/>
            <person name="Satake H."/>
        </authorList>
    </citation>
    <scope>NUCLEOTIDE SEQUENCE</scope>
</reference>
<dbReference type="InterPro" id="IPR036412">
    <property type="entry name" value="HAD-like_sf"/>
</dbReference>
<dbReference type="InterPro" id="IPR044651">
    <property type="entry name" value="OTSB-like"/>
</dbReference>
<evidence type="ECO:0000256" key="1">
    <source>
        <dbReference type="ARBA" id="ARBA00000500"/>
    </source>
</evidence>
<dbReference type="EMBL" id="BQNB010020370">
    <property type="protein sequence ID" value="GJT95248.1"/>
    <property type="molecule type" value="Genomic_DNA"/>
</dbReference>
<dbReference type="InterPro" id="IPR023214">
    <property type="entry name" value="HAD_sf"/>
</dbReference>
<gene>
    <name evidence="5" type="ORF">Tco_1090766</name>
</gene>
<evidence type="ECO:0000313" key="5">
    <source>
        <dbReference type="EMBL" id="GJT95248.1"/>
    </source>
</evidence>
<dbReference type="PANTHER" id="PTHR43768">
    <property type="entry name" value="TREHALOSE 6-PHOSPHATE PHOSPHATASE"/>
    <property type="match status" value="1"/>
</dbReference>
<comment type="catalytic activity">
    <reaction evidence="1">
        <text>alpha,alpha-trehalose 6-phosphate + H2O = alpha,alpha-trehalose + phosphate</text>
        <dbReference type="Rhea" id="RHEA:23420"/>
        <dbReference type="ChEBI" id="CHEBI:15377"/>
        <dbReference type="ChEBI" id="CHEBI:16551"/>
        <dbReference type="ChEBI" id="CHEBI:43474"/>
        <dbReference type="ChEBI" id="CHEBI:58429"/>
        <dbReference type="EC" id="3.1.3.12"/>
    </reaction>
</comment>
<keyword evidence="3" id="KW-0378">Hydrolase</keyword>
<dbReference type="Proteomes" id="UP001151760">
    <property type="component" value="Unassembled WGS sequence"/>
</dbReference>
<dbReference type="SUPFAM" id="SSF56784">
    <property type="entry name" value="HAD-like"/>
    <property type="match status" value="1"/>
</dbReference>
<evidence type="ECO:0000313" key="6">
    <source>
        <dbReference type="Proteomes" id="UP001151760"/>
    </source>
</evidence>
<evidence type="ECO:0000256" key="4">
    <source>
        <dbReference type="ARBA" id="ARBA00025274"/>
    </source>
</evidence>
<sequence length="148" mass="16575">MGQAMKAYNSFGGMLLLNHAKDKKIVIFLDYDGTLSPIIDDPDRAFMSADMYFTVKGVAAYFPTTIISGRSRDKVRELVAELYYAGSHRMDNMFPVQETSTNDCSSYIRSTKLGYYSLKGKYFGVQFTIVLGGANETWRDLSLAVTKS</sequence>
<evidence type="ECO:0000256" key="3">
    <source>
        <dbReference type="ARBA" id="ARBA00022801"/>
    </source>
</evidence>
<evidence type="ECO:0000256" key="2">
    <source>
        <dbReference type="ARBA" id="ARBA00001968"/>
    </source>
</evidence>
<reference evidence="5" key="2">
    <citation type="submission" date="2022-01" db="EMBL/GenBank/DDBJ databases">
        <authorList>
            <person name="Yamashiro T."/>
            <person name="Shiraishi A."/>
            <person name="Satake H."/>
            <person name="Nakayama K."/>
        </authorList>
    </citation>
    <scope>NUCLEOTIDE SEQUENCE</scope>
</reference>